<comment type="caution">
    <text evidence="11">The sequence shown here is derived from an EMBL/GenBank/DDBJ whole genome shotgun (WGS) entry which is preliminary data.</text>
</comment>
<dbReference type="EMBL" id="SVNY01000007">
    <property type="protein sequence ID" value="MBE6834481.1"/>
    <property type="molecule type" value="Genomic_DNA"/>
</dbReference>
<name>A0A928Q4Y9_9FIRM</name>
<evidence type="ECO:0000256" key="2">
    <source>
        <dbReference type="ARBA" id="ARBA00012720"/>
    </source>
</evidence>
<proteinExistence type="inferred from homology"/>
<reference evidence="11" key="1">
    <citation type="submission" date="2019-04" db="EMBL/GenBank/DDBJ databases">
        <title>Evolution of Biomass-Degrading Anaerobic Consortia Revealed by Metagenomics.</title>
        <authorList>
            <person name="Peng X."/>
        </authorList>
    </citation>
    <scope>NUCLEOTIDE SEQUENCE</scope>
    <source>
        <strain evidence="11">SIG551</strain>
    </source>
</reference>
<dbReference type="InterPro" id="IPR023170">
    <property type="entry name" value="HhH_base_excis_C"/>
</dbReference>
<dbReference type="GO" id="GO:0006289">
    <property type="term" value="P:nucleotide-excision repair"/>
    <property type="evidence" value="ECO:0007669"/>
    <property type="project" value="InterPro"/>
</dbReference>
<evidence type="ECO:0000256" key="8">
    <source>
        <dbReference type="ARBA" id="ARBA00023295"/>
    </source>
</evidence>
<dbReference type="Gene3D" id="3.30.310.260">
    <property type="match status" value="1"/>
</dbReference>
<dbReference type="InterPro" id="IPR052054">
    <property type="entry name" value="Oxidative_DNA_repair_enzyme"/>
</dbReference>
<dbReference type="GO" id="GO:0006284">
    <property type="term" value="P:base-excision repair"/>
    <property type="evidence" value="ECO:0007669"/>
    <property type="project" value="InterPro"/>
</dbReference>
<dbReference type="CDD" id="cd00056">
    <property type="entry name" value="ENDO3c"/>
    <property type="match status" value="1"/>
</dbReference>
<gene>
    <name evidence="11" type="ORF">E7512_13060</name>
</gene>
<keyword evidence="4" id="KW-0378">Hydrolase</keyword>
<dbReference type="InterPro" id="IPR012904">
    <property type="entry name" value="OGG_N"/>
</dbReference>
<dbReference type="GO" id="GO:0003684">
    <property type="term" value="F:damaged DNA binding"/>
    <property type="evidence" value="ECO:0007669"/>
    <property type="project" value="InterPro"/>
</dbReference>
<dbReference type="AlphaFoldDB" id="A0A928Q4Y9"/>
<protein>
    <recommendedName>
        <fullName evidence="2">DNA-(apurinic or apyrimidinic site) lyase</fullName>
        <ecNumber evidence="2">4.2.99.18</ecNumber>
    </recommendedName>
</protein>
<evidence type="ECO:0000256" key="9">
    <source>
        <dbReference type="ARBA" id="ARBA00044632"/>
    </source>
</evidence>
<comment type="catalytic activity">
    <reaction evidence="9">
        <text>2'-deoxyribonucleotide-(2'-deoxyribose 5'-phosphate)-2'-deoxyribonucleotide-DNA = a 3'-end 2'-deoxyribonucleotide-(2,3-dehydro-2,3-deoxyribose 5'-phosphate)-DNA + a 5'-end 5'-phospho-2'-deoxyribonucleoside-DNA + H(+)</text>
        <dbReference type="Rhea" id="RHEA:66592"/>
        <dbReference type="Rhea" id="RHEA-COMP:13180"/>
        <dbReference type="Rhea" id="RHEA-COMP:16897"/>
        <dbReference type="Rhea" id="RHEA-COMP:17067"/>
        <dbReference type="ChEBI" id="CHEBI:15378"/>
        <dbReference type="ChEBI" id="CHEBI:136412"/>
        <dbReference type="ChEBI" id="CHEBI:157695"/>
        <dbReference type="ChEBI" id="CHEBI:167181"/>
        <dbReference type="EC" id="4.2.99.18"/>
    </reaction>
</comment>
<accession>A0A928Q4Y9</accession>
<dbReference type="Pfam" id="PF07934">
    <property type="entry name" value="OGG_N"/>
    <property type="match status" value="1"/>
</dbReference>
<organism evidence="11 12">
    <name type="scientific">Faecalispora sporosphaeroides</name>
    <dbReference type="NCBI Taxonomy" id="1549"/>
    <lineage>
        <taxon>Bacteria</taxon>
        <taxon>Bacillati</taxon>
        <taxon>Bacillota</taxon>
        <taxon>Clostridia</taxon>
        <taxon>Eubacteriales</taxon>
        <taxon>Oscillospiraceae</taxon>
        <taxon>Faecalispora</taxon>
    </lineage>
</organism>
<dbReference type="Proteomes" id="UP000754750">
    <property type="component" value="Unassembled WGS sequence"/>
</dbReference>
<keyword evidence="7" id="KW-0511">Multifunctional enzyme</keyword>
<dbReference type="InterPro" id="IPR011257">
    <property type="entry name" value="DNA_glycosylase"/>
</dbReference>
<dbReference type="EC" id="4.2.99.18" evidence="2"/>
<keyword evidence="8" id="KW-0326">Glycosidase</keyword>
<evidence type="ECO:0000256" key="1">
    <source>
        <dbReference type="ARBA" id="ARBA00010679"/>
    </source>
</evidence>
<evidence type="ECO:0000256" key="7">
    <source>
        <dbReference type="ARBA" id="ARBA00023268"/>
    </source>
</evidence>
<evidence type="ECO:0000256" key="5">
    <source>
        <dbReference type="ARBA" id="ARBA00023204"/>
    </source>
</evidence>
<dbReference type="RefSeq" id="WP_020073874.1">
    <property type="nucleotide sequence ID" value="NZ_SVNY01000007.1"/>
</dbReference>
<evidence type="ECO:0000256" key="4">
    <source>
        <dbReference type="ARBA" id="ARBA00022801"/>
    </source>
</evidence>
<dbReference type="InterPro" id="IPR003265">
    <property type="entry name" value="HhH-GPD_domain"/>
</dbReference>
<dbReference type="PANTHER" id="PTHR10242:SF2">
    <property type="entry name" value="N-GLYCOSYLASE_DNA LYASE"/>
    <property type="match status" value="1"/>
</dbReference>
<dbReference type="PANTHER" id="PTHR10242">
    <property type="entry name" value="8-OXOGUANINE DNA GLYCOSYLASE"/>
    <property type="match status" value="1"/>
</dbReference>
<dbReference type="GO" id="GO:0008534">
    <property type="term" value="F:oxidized purine nucleobase lesion DNA N-glycosylase activity"/>
    <property type="evidence" value="ECO:0007669"/>
    <property type="project" value="InterPro"/>
</dbReference>
<dbReference type="SMART" id="SM00478">
    <property type="entry name" value="ENDO3c"/>
    <property type="match status" value="1"/>
</dbReference>
<evidence type="ECO:0000313" key="12">
    <source>
        <dbReference type="Proteomes" id="UP000754750"/>
    </source>
</evidence>
<evidence type="ECO:0000259" key="10">
    <source>
        <dbReference type="SMART" id="SM00478"/>
    </source>
</evidence>
<dbReference type="Gene3D" id="1.10.1670.10">
    <property type="entry name" value="Helix-hairpin-Helix base-excision DNA repair enzymes (C-terminal)"/>
    <property type="match status" value="1"/>
</dbReference>
<sequence>MVYRKTSQGVEIPSSLDLDLLQTLDCGQCFRWQVLPGGEYRGIACGRTLTITEKNGTVLFCGVTAAEFETIWVPYFDLDFDYAAVRESLAQMHPALRQAAEFAPGIRLLRQDPWEALCSFILSQNNNIPRIKGLVDRLCRLLGEERGGFYDFPPPERLAVQTVDSLAPVRSGFRAKYLIDAARKVAGGEVDLDALSRLPIDEARQSLMKIYGVGEKVSECALLYGLHRLEAFPMDVWMKRAMAVLLPGYTPRQLGPYAGVAQQYLFHYSRCHAQLFSA</sequence>
<dbReference type="Gene3D" id="1.10.340.30">
    <property type="entry name" value="Hypothetical protein, domain 2"/>
    <property type="match status" value="1"/>
</dbReference>
<comment type="similarity">
    <text evidence="1">Belongs to the type-1 OGG1 family.</text>
</comment>
<dbReference type="Pfam" id="PF00730">
    <property type="entry name" value="HhH-GPD"/>
    <property type="match status" value="1"/>
</dbReference>
<evidence type="ECO:0000256" key="6">
    <source>
        <dbReference type="ARBA" id="ARBA00023239"/>
    </source>
</evidence>
<keyword evidence="6" id="KW-0456">Lyase</keyword>
<feature type="domain" description="HhH-GPD" evidence="10">
    <location>
        <begin position="122"/>
        <end position="270"/>
    </location>
</feature>
<dbReference type="GO" id="GO:0140078">
    <property type="term" value="F:class I DNA-(apurinic or apyrimidinic site) endonuclease activity"/>
    <property type="evidence" value="ECO:0007669"/>
    <property type="project" value="UniProtKB-EC"/>
</dbReference>
<evidence type="ECO:0000313" key="11">
    <source>
        <dbReference type="EMBL" id="MBE6834481.1"/>
    </source>
</evidence>
<evidence type="ECO:0000256" key="3">
    <source>
        <dbReference type="ARBA" id="ARBA00022763"/>
    </source>
</evidence>
<dbReference type="SUPFAM" id="SSF48150">
    <property type="entry name" value="DNA-glycosylase"/>
    <property type="match status" value="1"/>
</dbReference>
<keyword evidence="3" id="KW-0227">DNA damage</keyword>
<keyword evidence="5" id="KW-0234">DNA repair</keyword>
<dbReference type="SUPFAM" id="SSF55945">
    <property type="entry name" value="TATA-box binding protein-like"/>
    <property type="match status" value="1"/>
</dbReference>